<feature type="compositionally biased region" description="Basic and acidic residues" evidence="1">
    <location>
        <begin position="28"/>
        <end position="41"/>
    </location>
</feature>
<comment type="caution">
    <text evidence="2">The sequence shown here is derived from an EMBL/GenBank/DDBJ whole genome shotgun (WGS) entry which is preliminary data.</text>
</comment>
<accession>A0A292YQM5</accession>
<dbReference type="PANTHER" id="PTHR33747">
    <property type="entry name" value="UPF0225 PROTEIN SCO1677"/>
    <property type="match status" value="1"/>
</dbReference>
<dbReference type="PANTHER" id="PTHR33747:SF1">
    <property type="entry name" value="ADENYLATE CYCLASE-ASSOCIATED CAP C-TERMINAL DOMAIN-CONTAINING PROTEIN"/>
    <property type="match status" value="1"/>
</dbReference>
<proteinExistence type="predicted"/>
<gene>
    <name evidence="2" type="ORF">EFBL_2713</name>
</gene>
<dbReference type="InterPro" id="IPR004027">
    <property type="entry name" value="SEC_C_motif"/>
</dbReference>
<sequence>MLDLEQSLYVNCLANGVAIPELDEYKRKREDREAREKRTDSGRSNLLERTNQLGLPASKPYVNPNKIGRNDPCPCGSGKKYKKCCLG</sequence>
<keyword evidence="3" id="KW-1185">Reference proteome</keyword>
<name>A0A292YQM5_9BACL</name>
<dbReference type="EMBL" id="BDUF01000076">
    <property type="protein sequence ID" value="GAX91053.1"/>
    <property type="molecule type" value="Genomic_DNA"/>
</dbReference>
<dbReference type="Pfam" id="PF02810">
    <property type="entry name" value="SEC-C"/>
    <property type="match status" value="1"/>
</dbReference>
<feature type="compositionally biased region" description="Polar residues" evidence="1">
    <location>
        <begin position="42"/>
        <end position="53"/>
    </location>
</feature>
<evidence type="ECO:0000313" key="2">
    <source>
        <dbReference type="EMBL" id="GAX91053.1"/>
    </source>
</evidence>
<protein>
    <recommendedName>
        <fullName evidence="4">Preprotein translocase subunit SecA</fullName>
    </recommendedName>
</protein>
<dbReference type="Gene3D" id="3.10.450.50">
    <property type="match status" value="1"/>
</dbReference>
<evidence type="ECO:0000256" key="1">
    <source>
        <dbReference type="SAM" id="MobiDB-lite"/>
    </source>
</evidence>
<dbReference type="Proteomes" id="UP000217785">
    <property type="component" value="Unassembled WGS sequence"/>
</dbReference>
<evidence type="ECO:0008006" key="4">
    <source>
        <dbReference type="Google" id="ProtNLM"/>
    </source>
</evidence>
<reference evidence="3" key="1">
    <citation type="submission" date="2017-07" db="EMBL/GenBank/DDBJ databases">
        <title>Draft genome sequence of Effusibacillus lacus strain skLN1.</title>
        <authorList>
            <person name="Watanabe M."/>
            <person name="Kojima H."/>
            <person name="Fukui M."/>
        </authorList>
    </citation>
    <scope>NUCLEOTIDE SEQUENCE [LARGE SCALE GENOMIC DNA]</scope>
    <source>
        <strain evidence="3">skLN1</strain>
    </source>
</reference>
<evidence type="ECO:0000313" key="3">
    <source>
        <dbReference type="Proteomes" id="UP000217785"/>
    </source>
</evidence>
<dbReference type="AlphaFoldDB" id="A0A292YQM5"/>
<feature type="region of interest" description="Disordered" evidence="1">
    <location>
        <begin position="28"/>
        <end position="63"/>
    </location>
</feature>
<dbReference type="SUPFAM" id="SSF103642">
    <property type="entry name" value="Sec-C motif"/>
    <property type="match status" value="1"/>
</dbReference>
<organism evidence="2 3">
    <name type="scientific">Effusibacillus lacus</name>
    <dbReference type="NCBI Taxonomy" id="1348429"/>
    <lineage>
        <taxon>Bacteria</taxon>
        <taxon>Bacillati</taxon>
        <taxon>Bacillota</taxon>
        <taxon>Bacilli</taxon>
        <taxon>Bacillales</taxon>
        <taxon>Alicyclobacillaceae</taxon>
        <taxon>Effusibacillus</taxon>
    </lineage>
</organism>